<comment type="caution">
    <text evidence="3">The sequence shown here is derived from an EMBL/GenBank/DDBJ whole genome shotgun (WGS) entry which is preliminary data.</text>
</comment>
<protein>
    <submittedName>
        <fullName evidence="3">Leucine-rich repeat-containing protein 40</fullName>
    </submittedName>
</protein>
<dbReference type="PANTHER" id="PTHR48051:SF54">
    <property type="entry name" value="LEUCINE-RICH REPEAT-CONTAINING PROTEIN"/>
    <property type="match status" value="1"/>
</dbReference>
<dbReference type="PROSITE" id="PS51450">
    <property type="entry name" value="LRR"/>
    <property type="match status" value="2"/>
</dbReference>
<dbReference type="PANTHER" id="PTHR48051">
    <property type="match status" value="1"/>
</dbReference>
<evidence type="ECO:0000256" key="2">
    <source>
        <dbReference type="ARBA" id="ARBA00022737"/>
    </source>
</evidence>
<dbReference type="InterPro" id="IPR003591">
    <property type="entry name" value="Leu-rich_rpt_typical-subtyp"/>
</dbReference>
<dbReference type="SMART" id="SM00364">
    <property type="entry name" value="LRR_BAC"/>
    <property type="match status" value="6"/>
</dbReference>
<keyword evidence="4" id="KW-1185">Reference proteome</keyword>
<name>A0ABP0KE32_9DINO</name>
<dbReference type="InterPro" id="IPR032675">
    <property type="entry name" value="LRR_dom_sf"/>
</dbReference>
<dbReference type="EMBL" id="CAXAMM010011112">
    <property type="protein sequence ID" value="CAK9025049.1"/>
    <property type="molecule type" value="Genomic_DNA"/>
</dbReference>
<sequence>MVARLQRNENFFAQRGGDANAAEKVRRAYQRCAESGTLNLSNQKLSGMLPEAVCGFQEESWAEKWWEQCPVTKLDVSMNALEQIPPSIGRLVECEVFLASSNQLTEVPRELGALPLKQLNLRSNALTALPLELGQLCSLVELILSENRLRELPAEVMELETLEVLDLGSNHLTALPGLRPWRCRLLRLDVSQNRLALLPDALCCERLRELSAARNQLRSVQLLDGERWKSLVSVDLSGNQLRELRLSNLRTLDSLIVSGNGLILLELHGDFPHLTVLMAESNKLRALPEGIPSRVPRLATLDFSNNDLTQLPPELGLLGRPLVTGDCNRLVSRHRRFQSRSGVRNHLAWNWLL</sequence>
<accession>A0ABP0KE32</accession>
<keyword evidence="2" id="KW-0677">Repeat</keyword>
<dbReference type="InterPro" id="IPR050216">
    <property type="entry name" value="LRR_domain-containing"/>
</dbReference>
<organism evidence="3 4">
    <name type="scientific">Durusdinium trenchii</name>
    <dbReference type="NCBI Taxonomy" id="1381693"/>
    <lineage>
        <taxon>Eukaryota</taxon>
        <taxon>Sar</taxon>
        <taxon>Alveolata</taxon>
        <taxon>Dinophyceae</taxon>
        <taxon>Suessiales</taxon>
        <taxon>Symbiodiniaceae</taxon>
        <taxon>Durusdinium</taxon>
    </lineage>
</organism>
<dbReference type="Gene3D" id="3.80.10.10">
    <property type="entry name" value="Ribonuclease Inhibitor"/>
    <property type="match status" value="2"/>
</dbReference>
<dbReference type="SMART" id="SM00369">
    <property type="entry name" value="LRR_TYP"/>
    <property type="match status" value="7"/>
</dbReference>
<dbReference type="Proteomes" id="UP001642464">
    <property type="component" value="Unassembled WGS sequence"/>
</dbReference>
<dbReference type="Pfam" id="PF00560">
    <property type="entry name" value="LRR_1"/>
    <property type="match status" value="1"/>
</dbReference>
<proteinExistence type="predicted"/>
<gene>
    <name evidence="3" type="ORF">SCF082_LOCUS16891</name>
</gene>
<reference evidence="3 4" key="1">
    <citation type="submission" date="2024-02" db="EMBL/GenBank/DDBJ databases">
        <authorList>
            <person name="Chen Y."/>
            <person name="Shah S."/>
            <person name="Dougan E. K."/>
            <person name="Thang M."/>
            <person name="Chan C."/>
        </authorList>
    </citation>
    <scope>NUCLEOTIDE SEQUENCE [LARGE SCALE GENOMIC DNA]</scope>
</reference>
<dbReference type="InterPro" id="IPR001611">
    <property type="entry name" value="Leu-rich_rpt"/>
</dbReference>
<dbReference type="SUPFAM" id="SSF52058">
    <property type="entry name" value="L domain-like"/>
    <property type="match status" value="1"/>
</dbReference>
<evidence type="ECO:0000256" key="1">
    <source>
        <dbReference type="ARBA" id="ARBA00022614"/>
    </source>
</evidence>
<evidence type="ECO:0000313" key="4">
    <source>
        <dbReference type="Proteomes" id="UP001642464"/>
    </source>
</evidence>
<keyword evidence="1" id="KW-0433">Leucine-rich repeat</keyword>
<evidence type="ECO:0000313" key="3">
    <source>
        <dbReference type="EMBL" id="CAK9025049.1"/>
    </source>
</evidence>